<dbReference type="WBParaSite" id="HCON_00063280-00001">
    <property type="protein sequence ID" value="HCON_00063280-00001"/>
    <property type="gene ID" value="HCON_00063280"/>
</dbReference>
<dbReference type="SUPFAM" id="SSF109604">
    <property type="entry name" value="HD-domain/PDEase-like"/>
    <property type="match status" value="1"/>
</dbReference>
<name>A0A7I5E879_HAECO</name>
<organism evidence="1 2">
    <name type="scientific">Haemonchus contortus</name>
    <name type="common">Barber pole worm</name>
    <dbReference type="NCBI Taxonomy" id="6289"/>
    <lineage>
        <taxon>Eukaryota</taxon>
        <taxon>Metazoa</taxon>
        <taxon>Ecdysozoa</taxon>
        <taxon>Nematoda</taxon>
        <taxon>Chromadorea</taxon>
        <taxon>Rhabditida</taxon>
        <taxon>Rhabditina</taxon>
        <taxon>Rhabditomorpha</taxon>
        <taxon>Strongyloidea</taxon>
        <taxon>Trichostrongylidae</taxon>
        <taxon>Haemonchus</taxon>
    </lineage>
</organism>
<dbReference type="OrthoDB" id="9991235at2759"/>
<accession>A0A7I5E879</accession>
<proteinExistence type="predicted"/>
<keyword evidence="1" id="KW-1185">Reference proteome</keyword>
<dbReference type="Gene3D" id="1.10.3210.10">
    <property type="entry name" value="Hypothetical protein af1432"/>
    <property type="match status" value="1"/>
</dbReference>
<dbReference type="GO" id="GO:0006203">
    <property type="term" value="P:dGTP catabolic process"/>
    <property type="evidence" value="ECO:0007669"/>
    <property type="project" value="TreeGrafter"/>
</dbReference>
<dbReference type="GO" id="GO:0005634">
    <property type="term" value="C:nucleus"/>
    <property type="evidence" value="ECO:0007669"/>
    <property type="project" value="TreeGrafter"/>
</dbReference>
<evidence type="ECO:0000313" key="2">
    <source>
        <dbReference type="WBParaSite" id="HCON_00063280-00001"/>
    </source>
</evidence>
<sequence>MNFAAELIHSTRFDENGKWSPRGRRVEKAFLYDIVANENDSCDVDKFDYLIRDSLSAGIPIPFNKRSIERLMENARVLLDPGHGFPRICYAKKVADVVLSIGDSRQMLHNLLYQHRVVSAIEEMVVRALRLVDRHFRYMGDDGRSYSLSEMPQNLGAFIKTSDSILKEIANSTLPEMAEAQNILKDIEERNLPVKLDEVQCGSSWVDEPHASFIGKAPKLRDVERLIRQRIQDELGENIDDEEFMVLVRAMHRGLDGRSHPMSRVLLYDNKTKDISVAYTDKKWLQLKTPEEAAIWTIRLYVARSMAEADRSQVAKAFDKIVTSIGLRQTVDSALAG</sequence>
<dbReference type="Proteomes" id="UP000025227">
    <property type="component" value="Unplaced"/>
</dbReference>
<protein>
    <submittedName>
        <fullName evidence="2">HD domain-containing protein</fullName>
    </submittedName>
</protein>
<evidence type="ECO:0000313" key="1">
    <source>
        <dbReference type="Proteomes" id="UP000025227"/>
    </source>
</evidence>
<dbReference type="GO" id="GO:0008832">
    <property type="term" value="F:dGTPase activity"/>
    <property type="evidence" value="ECO:0007669"/>
    <property type="project" value="TreeGrafter"/>
</dbReference>
<dbReference type="AlphaFoldDB" id="A0A7I5E879"/>
<reference evidence="2" key="1">
    <citation type="submission" date="2020-12" db="UniProtKB">
        <authorList>
            <consortium name="WormBaseParasite"/>
        </authorList>
    </citation>
    <scope>IDENTIFICATION</scope>
    <source>
        <strain evidence="2">MHco3</strain>
    </source>
</reference>
<dbReference type="PANTHER" id="PTHR11373:SF4">
    <property type="entry name" value="DEOXYNUCLEOSIDE TRIPHOSPHATE TRIPHOSPHOHYDROLASE SAMHD1"/>
    <property type="match status" value="1"/>
</dbReference>
<dbReference type="InterPro" id="IPR050135">
    <property type="entry name" value="dGTPase-like"/>
</dbReference>
<dbReference type="PANTHER" id="PTHR11373">
    <property type="entry name" value="DEOXYNUCLEOSIDE TRIPHOSPHATE TRIPHOSPHOHYDROLASE"/>
    <property type="match status" value="1"/>
</dbReference>